<dbReference type="PANTHER" id="PTHR42973">
    <property type="entry name" value="BINDING OXIDOREDUCTASE, PUTATIVE (AFU_ORTHOLOGUE AFUA_1G17690)-RELATED"/>
    <property type="match status" value="1"/>
</dbReference>
<evidence type="ECO:0000313" key="8">
    <source>
        <dbReference type="Proteomes" id="UP000600365"/>
    </source>
</evidence>
<dbReference type="InterPro" id="IPR016167">
    <property type="entry name" value="FAD-bd_PCMH_sub1"/>
</dbReference>
<dbReference type="PROSITE" id="PS00862">
    <property type="entry name" value="OX2_COVAL_FAD"/>
    <property type="match status" value="1"/>
</dbReference>
<dbReference type="InterPro" id="IPR012951">
    <property type="entry name" value="BBE"/>
</dbReference>
<protein>
    <submittedName>
        <fullName evidence="7">FAD-linked oxidase</fullName>
    </submittedName>
</protein>
<evidence type="ECO:0000256" key="3">
    <source>
        <dbReference type="ARBA" id="ARBA00022630"/>
    </source>
</evidence>
<comment type="similarity">
    <text evidence="2">Belongs to the oxygen-dependent FAD-linked oxidoreductase family.</text>
</comment>
<sequence>MRLTTSQGESVPERAVTELRQRLRGPVITEEDQEYPAAKAIWNAYFERRPGAIVRVQGAADVITAVRFAKEHGVLLAVTGGGHCFAGTGSCEGGLVVDTSALRGIRVDPGRRTVQAQPGLLQGDFDAETMHFGLAVTGSQESYIGIGGMTLGGGLGWLGRHRGLLVDNLLSADIVLADGEIRRASPQDDPDLFWAIRGGGGNFGVATSFEYKLHPQGDCLAGLLAFPVAETGAVARGLGEFNKTAPDALTTSFAFLTVEGEPAVGLGYVHADPPAGAEEAVAPLAGLGRKPLLNHVGAMPYLAVQRILDDNTVAGRRLYARSFHMDELHPEALDILGDGYASNPSPLSLVGGGLMGGVMAQLPPDATAFPHRDGYLVSVLSQWEDESEDQQNIDWTQNVYERVLPYTTGGVYVNHLGDDGPERVADAYGVNYPRLRALKTKYDPENLFRVNHNILPAD</sequence>
<evidence type="ECO:0000256" key="5">
    <source>
        <dbReference type="ARBA" id="ARBA00023002"/>
    </source>
</evidence>
<dbReference type="InterPro" id="IPR050416">
    <property type="entry name" value="FAD-linked_Oxidoreductase"/>
</dbReference>
<gene>
    <name evidence="7" type="ORF">GCM10011579_050410</name>
</gene>
<dbReference type="PANTHER" id="PTHR42973:SF39">
    <property type="entry name" value="FAD-BINDING PCMH-TYPE DOMAIN-CONTAINING PROTEIN"/>
    <property type="match status" value="1"/>
</dbReference>
<reference evidence="7 8" key="1">
    <citation type="journal article" date="2014" name="Int. J. Syst. Evol. Microbiol.">
        <title>Complete genome sequence of Corynebacterium casei LMG S-19264T (=DSM 44701T), isolated from a smear-ripened cheese.</title>
        <authorList>
            <consortium name="US DOE Joint Genome Institute (JGI-PGF)"/>
            <person name="Walter F."/>
            <person name="Albersmeier A."/>
            <person name="Kalinowski J."/>
            <person name="Ruckert C."/>
        </authorList>
    </citation>
    <scope>NUCLEOTIDE SEQUENCE [LARGE SCALE GENOMIC DNA]</scope>
    <source>
        <strain evidence="7 8">CGMCC 4.7111</strain>
    </source>
</reference>
<dbReference type="InterPro" id="IPR006093">
    <property type="entry name" value="Oxy_OxRdtase_FAD_BS"/>
</dbReference>
<feature type="domain" description="FAD-binding PCMH-type" evidence="6">
    <location>
        <begin position="46"/>
        <end position="216"/>
    </location>
</feature>
<comment type="caution">
    <text evidence="7">The sequence shown here is derived from an EMBL/GenBank/DDBJ whole genome shotgun (WGS) entry which is preliminary data.</text>
</comment>
<keyword evidence="3" id="KW-0285">Flavoprotein</keyword>
<evidence type="ECO:0000259" key="6">
    <source>
        <dbReference type="PROSITE" id="PS51387"/>
    </source>
</evidence>
<dbReference type="Proteomes" id="UP000600365">
    <property type="component" value="Unassembled WGS sequence"/>
</dbReference>
<keyword evidence="8" id="KW-1185">Reference proteome</keyword>
<evidence type="ECO:0000256" key="4">
    <source>
        <dbReference type="ARBA" id="ARBA00022827"/>
    </source>
</evidence>
<accession>A0A917Y7F7</accession>
<dbReference type="RefSeq" id="WP_189188333.1">
    <property type="nucleotide sequence ID" value="NZ_BMMM01000009.1"/>
</dbReference>
<dbReference type="Pfam" id="PF08031">
    <property type="entry name" value="BBE"/>
    <property type="match status" value="1"/>
</dbReference>
<dbReference type="PROSITE" id="PS51387">
    <property type="entry name" value="FAD_PCMH"/>
    <property type="match status" value="1"/>
</dbReference>
<evidence type="ECO:0000313" key="7">
    <source>
        <dbReference type="EMBL" id="GGN72853.1"/>
    </source>
</evidence>
<keyword evidence="4" id="KW-0274">FAD</keyword>
<dbReference type="Gene3D" id="3.30.465.10">
    <property type="match status" value="1"/>
</dbReference>
<evidence type="ECO:0000256" key="2">
    <source>
        <dbReference type="ARBA" id="ARBA00005466"/>
    </source>
</evidence>
<proteinExistence type="inferred from homology"/>
<dbReference type="GO" id="GO:0071949">
    <property type="term" value="F:FAD binding"/>
    <property type="evidence" value="ECO:0007669"/>
    <property type="project" value="InterPro"/>
</dbReference>
<dbReference type="AlphaFoldDB" id="A0A917Y7F7"/>
<dbReference type="InterPro" id="IPR016169">
    <property type="entry name" value="FAD-bd_PCMH_sub2"/>
</dbReference>
<dbReference type="GO" id="GO:0016491">
    <property type="term" value="F:oxidoreductase activity"/>
    <property type="evidence" value="ECO:0007669"/>
    <property type="project" value="UniProtKB-KW"/>
</dbReference>
<dbReference type="InterPro" id="IPR036318">
    <property type="entry name" value="FAD-bd_PCMH-like_sf"/>
</dbReference>
<dbReference type="Gene3D" id="3.30.43.10">
    <property type="entry name" value="Uridine Diphospho-n-acetylenolpyruvylglucosamine Reductase, domain 2"/>
    <property type="match status" value="1"/>
</dbReference>
<dbReference type="Gene3D" id="3.40.462.20">
    <property type="match status" value="1"/>
</dbReference>
<dbReference type="InterPro" id="IPR006094">
    <property type="entry name" value="Oxid_FAD_bind_N"/>
</dbReference>
<dbReference type="EMBL" id="BMMM01000009">
    <property type="protein sequence ID" value="GGN72853.1"/>
    <property type="molecule type" value="Genomic_DNA"/>
</dbReference>
<evidence type="ECO:0000256" key="1">
    <source>
        <dbReference type="ARBA" id="ARBA00001974"/>
    </source>
</evidence>
<comment type="cofactor">
    <cofactor evidence="1">
        <name>FAD</name>
        <dbReference type="ChEBI" id="CHEBI:57692"/>
    </cofactor>
</comment>
<keyword evidence="5" id="KW-0560">Oxidoreductase</keyword>
<dbReference type="InterPro" id="IPR016166">
    <property type="entry name" value="FAD-bd_PCMH"/>
</dbReference>
<dbReference type="Pfam" id="PF01565">
    <property type="entry name" value="FAD_binding_4"/>
    <property type="match status" value="1"/>
</dbReference>
<name>A0A917Y7F7_9ACTN</name>
<organism evidence="7 8">
    <name type="scientific">Streptomyces albiflavescens</name>
    <dbReference type="NCBI Taxonomy" id="1623582"/>
    <lineage>
        <taxon>Bacteria</taxon>
        <taxon>Bacillati</taxon>
        <taxon>Actinomycetota</taxon>
        <taxon>Actinomycetes</taxon>
        <taxon>Kitasatosporales</taxon>
        <taxon>Streptomycetaceae</taxon>
        <taxon>Streptomyces</taxon>
    </lineage>
</organism>
<dbReference type="SUPFAM" id="SSF56176">
    <property type="entry name" value="FAD-binding/transporter-associated domain-like"/>
    <property type="match status" value="1"/>
</dbReference>